<dbReference type="GO" id="GO:0020037">
    <property type="term" value="F:heme binding"/>
    <property type="evidence" value="ECO:0007669"/>
    <property type="project" value="InterPro"/>
</dbReference>
<dbReference type="InterPro" id="IPR017938">
    <property type="entry name" value="Riboflavin_synthase-like_b-brl"/>
</dbReference>
<evidence type="ECO:0000259" key="2">
    <source>
        <dbReference type="PROSITE" id="PS51384"/>
    </source>
</evidence>
<dbReference type="Gene3D" id="3.40.50.80">
    <property type="entry name" value="Nucleotide-binding domain of ferredoxin-NADP reductase (FNR) module"/>
    <property type="match status" value="1"/>
</dbReference>
<organism evidence="3 4">
    <name type="scientific">Paractinoplanes atraurantiacus</name>
    <dbReference type="NCBI Taxonomy" id="1036182"/>
    <lineage>
        <taxon>Bacteria</taxon>
        <taxon>Bacillati</taxon>
        <taxon>Actinomycetota</taxon>
        <taxon>Actinomycetes</taxon>
        <taxon>Micromonosporales</taxon>
        <taxon>Micromonosporaceae</taxon>
        <taxon>Paractinoplanes</taxon>
    </lineage>
</organism>
<dbReference type="InterPro" id="IPR001433">
    <property type="entry name" value="OxRdtase_FAD/NAD-bd"/>
</dbReference>
<dbReference type="PANTHER" id="PTHR47354:SF5">
    <property type="entry name" value="PROTEIN RFBI"/>
    <property type="match status" value="1"/>
</dbReference>
<dbReference type="InterPro" id="IPR017927">
    <property type="entry name" value="FAD-bd_FR_type"/>
</dbReference>
<dbReference type="Pfam" id="PF00175">
    <property type="entry name" value="NAD_binding_1"/>
    <property type="match status" value="1"/>
</dbReference>
<dbReference type="SUPFAM" id="SSF46458">
    <property type="entry name" value="Globin-like"/>
    <property type="match status" value="1"/>
</dbReference>
<dbReference type="SUPFAM" id="SSF63380">
    <property type="entry name" value="Riboflavin synthase domain-like"/>
    <property type="match status" value="1"/>
</dbReference>
<accession>A0A285GIX7</accession>
<dbReference type="Gene3D" id="1.10.490.10">
    <property type="entry name" value="Globins"/>
    <property type="match status" value="1"/>
</dbReference>
<name>A0A285GIX7_9ACTN</name>
<dbReference type="SUPFAM" id="SSF52343">
    <property type="entry name" value="Ferredoxin reductase-like, C-terminal NADP-linked domain"/>
    <property type="match status" value="1"/>
</dbReference>
<dbReference type="PANTHER" id="PTHR47354">
    <property type="entry name" value="NADH OXIDOREDUCTASE HCR"/>
    <property type="match status" value="1"/>
</dbReference>
<dbReference type="AlphaFoldDB" id="A0A285GIX7"/>
<dbReference type="Gene3D" id="2.40.30.10">
    <property type="entry name" value="Translation factors"/>
    <property type="match status" value="1"/>
</dbReference>
<evidence type="ECO:0000256" key="1">
    <source>
        <dbReference type="ARBA" id="ARBA00001974"/>
    </source>
</evidence>
<evidence type="ECO:0000313" key="3">
    <source>
        <dbReference type="EMBL" id="SNY23273.1"/>
    </source>
</evidence>
<dbReference type="OrthoDB" id="3213438at2"/>
<sequence length="401" mass="43151">MRRLPGMDLPHVMPPLVTRVNAGDGMDPADDALLRQTQRLLSTSLTFAGGPLDVSERLRAALMQAQPGLLATLPGGAATQVGQLAKAMTWLVHNLDRPPVLVEGCGRLGAALAACGIKAAQLQLVGAALAEAMRTGMAAGQWRLDFDVAWRSTWQHAYEWIVHGGASAAYAPPVWDAVVVEHQLRRPDLAVVRLRPFLPMPFRAGQYARIQVRELPAIWRPYSLAGAPARDDVVELHVRAKTESGVSGTLVHRTRVGDRVRLSRAEGTMTLPADPRRHLLMIAGDTGVVPFKALLTQLAETGDERSAVLFWGVRDLSQLYDIEALTEIARAARRATVVPVVAEGDPGPYAPGLVTEAVAAYGEWSGHEVFLAGPPLMVAATSVALHQLGVAPERIHHDPPE</sequence>
<feature type="domain" description="FAD-binding FR-type" evidence="2">
    <location>
        <begin position="172"/>
        <end position="272"/>
    </location>
</feature>
<dbReference type="InterPro" id="IPR012292">
    <property type="entry name" value="Globin/Proto"/>
</dbReference>
<dbReference type="Proteomes" id="UP000219612">
    <property type="component" value="Unassembled WGS sequence"/>
</dbReference>
<dbReference type="EMBL" id="OBDY01000002">
    <property type="protein sequence ID" value="SNY23273.1"/>
    <property type="molecule type" value="Genomic_DNA"/>
</dbReference>
<gene>
    <name evidence="3" type="ORF">SAMN05421748_10217</name>
</gene>
<proteinExistence type="predicted"/>
<dbReference type="InterPro" id="IPR050415">
    <property type="entry name" value="MRET"/>
</dbReference>
<protein>
    <submittedName>
        <fullName evidence="3">NAD(P)H-flavin reductase</fullName>
    </submittedName>
</protein>
<dbReference type="PROSITE" id="PS51384">
    <property type="entry name" value="FAD_FR"/>
    <property type="match status" value="1"/>
</dbReference>
<reference evidence="3 4" key="1">
    <citation type="submission" date="2017-09" db="EMBL/GenBank/DDBJ databases">
        <authorList>
            <person name="Ehlers B."/>
            <person name="Leendertz F.H."/>
        </authorList>
    </citation>
    <scope>NUCLEOTIDE SEQUENCE [LARGE SCALE GENOMIC DNA]</scope>
    <source>
        <strain evidence="3 4">CGMCC 4.6857</strain>
    </source>
</reference>
<evidence type="ECO:0000313" key="4">
    <source>
        <dbReference type="Proteomes" id="UP000219612"/>
    </source>
</evidence>
<comment type="cofactor">
    <cofactor evidence="1">
        <name>FAD</name>
        <dbReference type="ChEBI" id="CHEBI:57692"/>
    </cofactor>
</comment>
<dbReference type="GO" id="GO:0016491">
    <property type="term" value="F:oxidoreductase activity"/>
    <property type="evidence" value="ECO:0007669"/>
    <property type="project" value="InterPro"/>
</dbReference>
<dbReference type="InterPro" id="IPR009050">
    <property type="entry name" value="Globin-like_sf"/>
</dbReference>
<dbReference type="PRINTS" id="PR00410">
    <property type="entry name" value="PHEHYDRXLASE"/>
</dbReference>
<dbReference type="InterPro" id="IPR039261">
    <property type="entry name" value="FNR_nucleotide-bd"/>
</dbReference>
<dbReference type="GO" id="GO:0019825">
    <property type="term" value="F:oxygen binding"/>
    <property type="evidence" value="ECO:0007669"/>
    <property type="project" value="InterPro"/>
</dbReference>
<keyword evidence="4" id="KW-1185">Reference proteome</keyword>
<dbReference type="CDD" id="cd06187">
    <property type="entry name" value="O2ase_reductase_like"/>
    <property type="match status" value="1"/>
</dbReference>